<comment type="similarity">
    <text evidence="2">Belongs to the tektin family.</text>
</comment>
<dbReference type="STRING" id="33528.ENSGAFP00000016225"/>
<reference evidence="5 6" key="1">
    <citation type="journal article" date="2018" name="G3 (Bethesda)">
        <title>A High-Quality Reference Genome for the Invasive Mosquitofish Gambusia affinis Using a Chicago Library.</title>
        <authorList>
            <person name="Hoffberg S.L."/>
            <person name="Troendle N.J."/>
            <person name="Glenn T.C."/>
            <person name="Mahmud O."/>
            <person name="Louha S."/>
            <person name="Chalopin D."/>
            <person name="Bennetzen J.L."/>
            <person name="Mauricio R."/>
        </authorList>
    </citation>
    <scope>NUCLEOTIDE SEQUENCE [LARGE SCALE GENOMIC DNA]</scope>
    <source>
        <strain evidence="5">NE01/NJP1002.9</strain>
        <tissue evidence="5">Muscle</tissue>
    </source>
</reference>
<evidence type="ECO:0008006" key="7">
    <source>
        <dbReference type="Google" id="ProtNLM"/>
    </source>
</evidence>
<dbReference type="EMBL" id="NHOQ01002733">
    <property type="protein sequence ID" value="PWA15176.1"/>
    <property type="molecule type" value="Genomic_DNA"/>
</dbReference>
<keyword evidence="6" id="KW-1185">Reference proteome</keyword>
<gene>
    <name evidence="5" type="ORF">CCH79_00008803</name>
</gene>
<dbReference type="Proteomes" id="UP000250572">
    <property type="component" value="Unassembled WGS sequence"/>
</dbReference>
<proteinExistence type="inferred from homology"/>
<dbReference type="GO" id="GO:0015630">
    <property type="term" value="C:microtubule cytoskeleton"/>
    <property type="evidence" value="ECO:0007669"/>
    <property type="project" value="TreeGrafter"/>
</dbReference>
<evidence type="ECO:0000313" key="6">
    <source>
        <dbReference type="Proteomes" id="UP000250572"/>
    </source>
</evidence>
<keyword evidence="3" id="KW-0963">Cytoplasm</keyword>
<dbReference type="GO" id="GO:0005634">
    <property type="term" value="C:nucleus"/>
    <property type="evidence" value="ECO:0007669"/>
    <property type="project" value="TreeGrafter"/>
</dbReference>
<sequence length="615" mass="69255">MGTGEIAGNDHSLTVKPFDCPQFCTVEDDLLLFKRPSSLFLHIGVGAETAPLQLVLLHRPKRWKPLIRKRSEQIQGREAVVKIEQMIVGTLDGLCELQHDVSSRPNVGFSVFSSESHPTSCHFVEAAADTLLVVAALVRAGASSVQSGSSSALLSSLGVALLCSSLSLTLSLSLRQLSSLSIGGTPKNNPKMDCLQESEGKLTLPALADGISLSYNKPRTQKDHYVKLNEIFFTLHSNNIARVPLSIRNTMGHFTSRHMEVSHWQAHIYELIRRIEREIICVEQAKDTAEHCLQERQLYSQLMSDCVALSSSLCSEGMRQDPVFLKLKKEEQMINESREVLQKQIFILLDKLSALKAVRSRLLHDFQDKVEAIKLTTKCITFEVDTPCSHIPAPSIKPNHVSYETWLSHCQNLKLTAENLLKDSSACRANLMFLLANLKDAYERQRNSTAEALRRKIQELTKLQDSLNLERQKILQEISDLNKDIQRLLQHIQNCESRLHQITHLLEILNQRPRFELCLDNPHNALVLERQDLAKMLAGLQSVLQLTQQNLAVAQRHLIFVEEKLTRNAQTLDVARKCQALHQSFRLAVDTSVVLGNKPRLCRITQSSSPHPDMQ</sequence>
<dbReference type="GO" id="GO:0005929">
    <property type="term" value="C:cilium"/>
    <property type="evidence" value="ECO:0007669"/>
    <property type="project" value="UniProtKB-ARBA"/>
</dbReference>
<feature type="coiled-coil region" evidence="4">
    <location>
        <begin position="435"/>
        <end position="512"/>
    </location>
</feature>
<dbReference type="PANTHER" id="PTHR19960">
    <property type="entry name" value="TEKTIN"/>
    <property type="match status" value="1"/>
</dbReference>
<dbReference type="InterPro" id="IPR048256">
    <property type="entry name" value="Tektin-like"/>
</dbReference>
<accession>A0A315UVJ4</accession>
<comment type="caution">
    <text evidence="5">The sequence shown here is derived from an EMBL/GenBank/DDBJ whole genome shotgun (WGS) entry which is preliminary data.</text>
</comment>
<organism evidence="5 6">
    <name type="scientific">Gambusia affinis</name>
    <name type="common">Western mosquitofish</name>
    <name type="synonym">Heterandria affinis</name>
    <dbReference type="NCBI Taxonomy" id="33528"/>
    <lineage>
        <taxon>Eukaryota</taxon>
        <taxon>Metazoa</taxon>
        <taxon>Chordata</taxon>
        <taxon>Craniata</taxon>
        <taxon>Vertebrata</taxon>
        <taxon>Euteleostomi</taxon>
        <taxon>Actinopterygii</taxon>
        <taxon>Neopterygii</taxon>
        <taxon>Teleostei</taxon>
        <taxon>Neoteleostei</taxon>
        <taxon>Acanthomorphata</taxon>
        <taxon>Ovalentaria</taxon>
        <taxon>Atherinomorphae</taxon>
        <taxon>Cyprinodontiformes</taxon>
        <taxon>Poeciliidae</taxon>
        <taxon>Poeciliinae</taxon>
        <taxon>Gambusia</taxon>
    </lineage>
</organism>
<dbReference type="AlphaFoldDB" id="A0A315UVJ4"/>
<keyword evidence="4" id="KW-0175">Coiled coil</keyword>
<comment type="subcellular location">
    <subcellularLocation>
        <location evidence="1">Cytoplasm</location>
    </subcellularLocation>
</comment>
<evidence type="ECO:0000256" key="4">
    <source>
        <dbReference type="SAM" id="Coils"/>
    </source>
</evidence>
<name>A0A315UVJ4_GAMAF</name>
<evidence type="ECO:0000256" key="1">
    <source>
        <dbReference type="ARBA" id="ARBA00004496"/>
    </source>
</evidence>
<dbReference type="GO" id="GO:0060294">
    <property type="term" value="P:cilium movement involved in cell motility"/>
    <property type="evidence" value="ECO:0007669"/>
    <property type="project" value="InterPro"/>
</dbReference>
<evidence type="ECO:0000256" key="2">
    <source>
        <dbReference type="ARBA" id="ARBA00007209"/>
    </source>
</evidence>
<dbReference type="Pfam" id="PF03148">
    <property type="entry name" value="Tektin"/>
    <property type="match status" value="1"/>
</dbReference>
<protein>
    <recommendedName>
        <fullName evidence="7">Tektin</fullName>
    </recommendedName>
</protein>
<evidence type="ECO:0000256" key="3">
    <source>
        <dbReference type="ARBA" id="ARBA00022490"/>
    </source>
</evidence>
<dbReference type="GO" id="GO:0060271">
    <property type="term" value="P:cilium assembly"/>
    <property type="evidence" value="ECO:0007669"/>
    <property type="project" value="TreeGrafter"/>
</dbReference>
<evidence type="ECO:0000313" key="5">
    <source>
        <dbReference type="EMBL" id="PWA15176.1"/>
    </source>
</evidence>
<dbReference type="GO" id="GO:0005737">
    <property type="term" value="C:cytoplasm"/>
    <property type="evidence" value="ECO:0007669"/>
    <property type="project" value="UniProtKB-SubCell"/>
</dbReference>
<dbReference type="PANTHER" id="PTHR19960:SF7">
    <property type="entry name" value="TEKTIN"/>
    <property type="match status" value="1"/>
</dbReference>
<dbReference type="InterPro" id="IPR000435">
    <property type="entry name" value="Tektins"/>
</dbReference>